<gene>
    <name evidence="2" type="ORF">MM415B02435_0010</name>
</gene>
<feature type="compositionally biased region" description="Basic and acidic residues" evidence="1">
    <location>
        <begin position="419"/>
        <end position="433"/>
    </location>
</feature>
<sequence length="480" mass="54026">MGFLDRFKKTKPEVIKYADGVEVREKPNVREYGVQGNLTTNWNKFFGLGDVLNPDEIGIQTYKEMMKDAEVRVGFNFIRNSILSRKWKLSYPEKTNNKEAGKILEFIRFSFGDIDENAQFEKSLGKLLYAIPYGFSVIEIVWKIIKGGKFSGKVGIKKLKDLDPEHIFFETNKYGDIEKIIQKTGDDKDITIPLEKAIVYTLDKEFGNHYGTSRLRSVHKNWFVKKVVIKFWNIALERFGMPILVGTVPSKNDLDKMLTLLDNVQTRSSIAKTEGWEIEALETGIGKSAGGDYKDALEYHNSQILRGMLVPPLLISGKGGGGSYALSNTQFGLFQTMLKGLEIDISNIVEEKIIKPLVIFNYGTQDVYPQFVFEPMTKEDLLNLSKVFALLVKNGVVGNDEQWMRDMMGVPHRDVAEVTRDTIKDKTKDKGEGATKPIPAQRIEQTRIDKTKGTQQVKTGKTPTTGGKRSGVAGGDKTPV</sequence>
<dbReference type="AlphaFoldDB" id="A0A6M3L642"/>
<organism evidence="2">
    <name type="scientific">viral metagenome</name>
    <dbReference type="NCBI Taxonomy" id="1070528"/>
    <lineage>
        <taxon>unclassified sequences</taxon>
        <taxon>metagenomes</taxon>
        <taxon>organismal metagenomes</taxon>
    </lineage>
</organism>
<dbReference type="Pfam" id="PF06074">
    <property type="entry name" value="Portal_Mu"/>
    <property type="match status" value="1"/>
</dbReference>
<dbReference type="EMBL" id="MT142893">
    <property type="protein sequence ID" value="QJA90140.1"/>
    <property type="molecule type" value="Genomic_DNA"/>
</dbReference>
<dbReference type="InterPro" id="IPR009279">
    <property type="entry name" value="Portal_Mu"/>
</dbReference>
<feature type="compositionally biased region" description="Low complexity" evidence="1">
    <location>
        <begin position="453"/>
        <end position="467"/>
    </location>
</feature>
<name>A0A6M3L642_9ZZZZ</name>
<proteinExistence type="predicted"/>
<reference evidence="2" key="1">
    <citation type="submission" date="2020-03" db="EMBL/GenBank/DDBJ databases">
        <title>The deep terrestrial virosphere.</title>
        <authorList>
            <person name="Holmfeldt K."/>
            <person name="Nilsson E."/>
            <person name="Simone D."/>
            <person name="Lopez-Fernandez M."/>
            <person name="Wu X."/>
            <person name="de Brujin I."/>
            <person name="Lundin D."/>
            <person name="Andersson A."/>
            <person name="Bertilsson S."/>
            <person name="Dopson M."/>
        </authorList>
    </citation>
    <scope>NUCLEOTIDE SEQUENCE</scope>
    <source>
        <strain evidence="2">MM415B02435</strain>
    </source>
</reference>
<evidence type="ECO:0008006" key="3">
    <source>
        <dbReference type="Google" id="ProtNLM"/>
    </source>
</evidence>
<protein>
    <recommendedName>
        <fullName evidence="3">Portal protein</fullName>
    </recommendedName>
</protein>
<feature type="region of interest" description="Disordered" evidence="1">
    <location>
        <begin position="419"/>
        <end position="480"/>
    </location>
</feature>
<evidence type="ECO:0000256" key="1">
    <source>
        <dbReference type="SAM" id="MobiDB-lite"/>
    </source>
</evidence>
<accession>A0A6M3L642</accession>
<evidence type="ECO:0000313" key="2">
    <source>
        <dbReference type="EMBL" id="QJA90140.1"/>
    </source>
</evidence>